<dbReference type="GO" id="GO:0016747">
    <property type="term" value="F:acyltransferase activity, transferring groups other than amino-acyl groups"/>
    <property type="evidence" value="ECO:0007669"/>
    <property type="project" value="InterPro"/>
</dbReference>
<dbReference type="AlphaFoldDB" id="A0A366FPG9"/>
<evidence type="ECO:0000313" key="2">
    <source>
        <dbReference type="EMBL" id="RBP16528.1"/>
    </source>
</evidence>
<dbReference type="RefSeq" id="WP_113888315.1">
    <property type="nucleotide sequence ID" value="NZ_QNRK01000005.1"/>
</dbReference>
<gene>
    <name evidence="2" type="ORF">DFR50_105171</name>
</gene>
<evidence type="ECO:0000313" key="3">
    <source>
        <dbReference type="Proteomes" id="UP000253529"/>
    </source>
</evidence>
<dbReference type="Gene3D" id="3.40.630.30">
    <property type="match status" value="1"/>
</dbReference>
<sequence>MIPVLETERLVLREWREDDFEPFAAVYADPRDARFIGGVHSRDDAWRRMASYLGHWVLRGFGHWVLADKATAEFVGWAGLWSPEGFPGREVAWTILPPMRGRGLAQEAGRRARAFAYETLGWETVISLIDVENRPSIRVAERLGATFERVVPFRGADCAIFRHPSRAALRLN</sequence>
<dbReference type="EMBL" id="QNRK01000005">
    <property type="protein sequence ID" value="RBP16528.1"/>
    <property type="molecule type" value="Genomic_DNA"/>
</dbReference>
<dbReference type="InterPro" id="IPR051531">
    <property type="entry name" value="N-acetyltransferase"/>
</dbReference>
<dbReference type="PANTHER" id="PTHR43792:SF1">
    <property type="entry name" value="N-ACETYLTRANSFERASE DOMAIN-CONTAINING PROTEIN"/>
    <property type="match status" value="1"/>
</dbReference>
<dbReference type="InterPro" id="IPR000182">
    <property type="entry name" value="GNAT_dom"/>
</dbReference>
<dbReference type="InterPro" id="IPR016181">
    <property type="entry name" value="Acyl_CoA_acyltransferase"/>
</dbReference>
<dbReference type="OrthoDB" id="6293260at2"/>
<keyword evidence="2" id="KW-0808">Transferase</keyword>
<feature type="domain" description="N-acetyltransferase" evidence="1">
    <location>
        <begin position="10"/>
        <end position="172"/>
    </location>
</feature>
<keyword evidence="3" id="KW-1185">Reference proteome</keyword>
<name>A0A366FPG9_9HYPH</name>
<protein>
    <submittedName>
        <fullName evidence="2">RimJ/RimL family protein N-acetyltransferase</fullName>
    </submittedName>
</protein>
<dbReference type="PROSITE" id="PS51186">
    <property type="entry name" value="GNAT"/>
    <property type="match status" value="1"/>
</dbReference>
<accession>A0A366FPG9</accession>
<dbReference type="PANTHER" id="PTHR43792">
    <property type="entry name" value="GNAT FAMILY, PUTATIVE (AFU_ORTHOLOGUE AFUA_3G00765)-RELATED-RELATED"/>
    <property type="match status" value="1"/>
</dbReference>
<dbReference type="Proteomes" id="UP000253529">
    <property type="component" value="Unassembled WGS sequence"/>
</dbReference>
<dbReference type="Pfam" id="PF13302">
    <property type="entry name" value="Acetyltransf_3"/>
    <property type="match status" value="1"/>
</dbReference>
<organism evidence="2 3">
    <name type="scientific">Roseiarcus fermentans</name>
    <dbReference type="NCBI Taxonomy" id="1473586"/>
    <lineage>
        <taxon>Bacteria</taxon>
        <taxon>Pseudomonadati</taxon>
        <taxon>Pseudomonadota</taxon>
        <taxon>Alphaproteobacteria</taxon>
        <taxon>Hyphomicrobiales</taxon>
        <taxon>Roseiarcaceae</taxon>
        <taxon>Roseiarcus</taxon>
    </lineage>
</organism>
<comment type="caution">
    <text evidence="2">The sequence shown here is derived from an EMBL/GenBank/DDBJ whole genome shotgun (WGS) entry which is preliminary data.</text>
</comment>
<dbReference type="SUPFAM" id="SSF55729">
    <property type="entry name" value="Acyl-CoA N-acyltransferases (Nat)"/>
    <property type="match status" value="1"/>
</dbReference>
<proteinExistence type="predicted"/>
<evidence type="ECO:0000259" key="1">
    <source>
        <dbReference type="PROSITE" id="PS51186"/>
    </source>
</evidence>
<reference evidence="2 3" key="1">
    <citation type="submission" date="2018-06" db="EMBL/GenBank/DDBJ databases">
        <title>Genomic Encyclopedia of Type Strains, Phase IV (KMG-IV): sequencing the most valuable type-strain genomes for metagenomic binning, comparative biology and taxonomic classification.</title>
        <authorList>
            <person name="Goeker M."/>
        </authorList>
    </citation>
    <scope>NUCLEOTIDE SEQUENCE [LARGE SCALE GENOMIC DNA]</scope>
    <source>
        <strain evidence="2 3">DSM 24875</strain>
    </source>
</reference>